<dbReference type="InterPro" id="IPR006067">
    <property type="entry name" value="NO2/SO3_Rdtase_4Fe4S_dom"/>
</dbReference>
<evidence type="ECO:0000256" key="3">
    <source>
        <dbReference type="ARBA" id="ARBA00022723"/>
    </source>
</evidence>
<dbReference type="EMBL" id="QRGA01000012">
    <property type="protein sequence ID" value="RDU96888.1"/>
    <property type="molecule type" value="Genomic_DNA"/>
</dbReference>
<keyword evidence="4 9" id="KW-0560">Oxidoreductase</keyword>
<dbReference type="OrthoDB" id="7459360at2"/>
<dbReference type="PANTHER" id="PTHR32439:SF9">
    <property type="entry name" value="BLR3264 PROTEIN"/>
    <property type="match status" value="1"/>
</dbReference>
<evidence type="ECO:0000259" key="8">
    <source>
        <dbReference type="Pfam" id="PF03460"/>
    </source>
</evidence>
<feature type="domain" description="Nitrite/sulphite reductase 4Fe-4S" evidence="7">
    <location>
        <begin position="111"/>
        <end position="249"/>
    </location>
</feature>
<feature type="domain" description="Nitrite/Sulfite reductase ferredoxin-like" evidence="8">
    <location>
        <begin position="24"/>
        <end position="83"/>
    </location>
</feature>
<evidence type="ECO:0000256" key="2">
    <source>
        <dbReference type="ARBA" id="ARBA00022617"/>
    </source>
</evidence>
<dbReference type="InterPro" id="IPR045854">
    <property type="entry name" value="NO2/SO3_Rdtase_4Fe4S_sf"/>
</dbReference>
<dbReference type="GO" id="GO:0051539">
    <property type="term" value="F:4 iron, 4 sulfur cluster binding"/>
    <property type="evidence" value="ECO:0007669"/>
    <property type="project" value="UniProtKB-KW"/>
</dbReference>
<keyword evidence="2" id="KW-0349">Heme</keyword>
<dbReference type="InterPro" id="IPR012798">
    <property type="entry name" value="Cbl_synth_CobG-like"/>
</dbReference>
<dbReference type="InterPro" id="IPR051329">
    <property type="entry name" value="NIR_SIR_4Fe-4S"/>
</dbReference>
<protein>
    <submittedName>
        <fullName evidence="9">Precorrin-3B synthase</fullName>
        <ecNumber evidence="9">1.14.13.83</ecNumber>
    </submittedName>
</protein>
<keyword evidence="6" id="KW-0411">Iron-sulfur</keyword>
<dbReference type="Pfam" id="PF03460">
    <property type="entry name" value="NIR_SIR_ferr"/>
    <property type="match status" value="2"/>
</dbReference>
<dbReference type="EC" id="1.14.13.83" evidence="9"/>
<dbReference type="SUPFAM" id="SSF56014">
    <property type="entry name" value="Nitrite and sulphite reductase 4Fe-4S domain-like"/>
    <property type="match status" value="2"/>
</dbReference>
<comment type="caution">
    <text evidence="9">The sequence shown here is derived from an EMBL/GenBank/DDBJ whole genome shotgun (WGS) entry which is preliminary data.</text>
</comment>
<dbReference type="AlphaFoldDB" id="A0A3D8JUX7"/>
<proteinExistence type="predicted"/>
<evidence type="ECO:0000256" key="4">
    <source>
        <dbReference type="ARBA" id="ARBA00023002"/>
    </source>
</evidence>
<sequence length="475" mass="49833">MGYPPFSSLRPSACPALSRIVAARDGGLCRIKLPGGKLLAMQAHAIADAADVHGSGIVELTNRANLQLRGVKAGGEATLSQRLSDAGLGPRVAATESHDPVQAARQAAVADDARNLLLSPVAGLDADALYDTVPLADEILGLLQSEPRLAELSPKFSVLLDGGERLASLDHPHDVWFAAMPPAIRGGTEPRFAVGFAGQPSSTRSDALAAVRADDIVALIRALLVAFLDLAAPDENRMRDLLRSHDCHTVLARAAEKGSIDLQNDPEVGTWRRAAAEPIRRFGAYPQRDGGLWHVGGQPPLGRIDSATLRGLARLALEHGDGSLRFTPWQSVLVPNVAARAVPQVELGLCSLGFVLDPQDPLARVIACAGSTGCVKALADTKADALALAKQLPAGVEAHLSGCTRSCAAAHCAPYTLLAVAPGRYDLYRRDHASDGETSSPARDGALRFGERIDTYLTIEEAAKRLGEAAGAPIS</sequence>
<dbReference type="InterPro" id="IPR036136">
    <property type="entry name" value="Nit/Sulf_reduc_fer-like_dom_sf"/>
</dbReference>
<dbReference type="GO" id="GO:0043818">
    <property type="term" value="F:precorrin-3B synthase activity"/>
    <property type="evidence" value="ECO:0007669"/>
    <property type="project" value="UniProtKB-EC"/>
</dbReference>
<dbReference type="PANTHER" id="PTHR32439">
    <property type="entry name" value="FERREDOXIN--NITRITE REDUCTASE, CHLOROPLASTIC"/>
    <property type="match status" value="1"/>
</dbReference>
<keyword evidence="3" id="KW-0479">Metal-binding</keyword>
<dbReference type="InterPro" id="IPR005117">
    <property type="entry name" value="NiRdtase/SiRdtase_haem-b_fer"/>
</dbReference>
<dbReference type="GO" id="GO:0046872">
    <property type="term" value="F:metal ion binding"/>
    <property type="evidence" value="ECO:0007669"/>
    <property type="project" value="UniProtKB-KW"/>
</dbReference>
<gene>
    <name evidence="9" type="primary">cobG</name>
    <name evidence="9" type="ORF">DWV00_21775</name>
</gene>
<dbReference type="NCBIfam" id="TIGR02435">
    <property type="entry name" value="CobG"/>
    <property type="match status" value="1"/>
</dbReference>
<evidence type="ECO:0000313" key="10">
    <source>
        <dbReference type="Proteomes" id="UP000256838"/>
    </source>
</evidence>
<evidence type="ECO:0000256" key="1">
    <source>
        <dbReference type="ARBA" id="ARBA00022485"/>
    </source>
</evidence>
<dbReference type="GO" id="GO:0020037">
    <property type="term" value="F:heme binding"/>
    <property type="evidence" value="ECO:0007669"/>
    <property type="project" value="InterPro"/>
</dbReference>
<name>A0A3D8JUX7_9BURK</name>
<evidence type="ECO:0000259" key="7">
    <source>
        <dbReference type="Pfam" id="PF01077"/>
    </source>
</evidence>
<dbReference type="SUPFAM" id="SSF55124">
    <property type="entry name" value="Nitrite/Sulfite reductase N-terminal domain-like"/>
    <property type="match status" value="2"/>
</dbReference>
<evidence type="ECO:0000313" key="9">
    <source>
        <dbReference type="EMBL" id="RDU96888.1"/>
    </source>
</evidence>
<accession>A0A3D8JUX7</accession>
<reference evidence="9 10" key="1">
    <citation type="submission" date="2018-08" db="EMBL/GenBank/DDBJ databases">
        <title>Paraburkholderia sp. DHOM06 isolated from forest soil.</title>
        <authorList>
            <person name="Gao Z.-H."/>
            <person name="Qiu L.-H."/>
        </authorList>
    </citation>
    <scope>NUCLEOTIDE SEQUENCE [LARGE SCALE GENOMIC DNA]</scope>
    <source>
        <strain evidence="9 10">DHOM06</strain>
    </source>
</reference>
<keyword evidence="5" id="KW-0408">Iron</keyword>
<evidence type="ECO:0000256" key="5">
    <source>
        <dbReference type="ARBA" id="ARBA00023004"/>
    </source>
</evidence>
<dbReference type="Gene3D" id="3.90.480.10">
    <property type="entry name" value="Sulfite Reductase Hemoprotein,Domain 2"/>
    <property type="match status" value="2"/>
</dbReference>
<keyword evidence="1" id="KW-0004">4Fe-4S</keyword>
<dbReference type="RefSeq" id="WP_115535678.1">
    <property type="nucleotide sequence ID" value="NZ_QRGA01000012.1"/>
</dbReference>
<dbReference type="Pfam" id="PF01077">
    <property type="entry name" value="NIR_SIR"/>
    <property type="match status" value="1"/>
</dbReference>
<dbReference type="Proteomes" id="UP000256838">
    <property type="component" value="Unassembled WGS sequence"/>
</dbReference>
<dbReference type="Gene3D" id="3.30.413.10">
    <property type="entry name" value="Sulfite Reductase Hemoprotein, domain 1"/>
    <property type="match status" value="2"/>
</dbReference>
<keyword evidence="10" id="KW-1185">Reference proteome</keyword>
<organism evidence="9 10">
    <name type="scientific">Trinickia dinghuensis</name>
    <dbReference type="NCBI Taxonomy" id="2291023"/>
    <lineage>
        <taxon>Bacteria</taxon>
        <taxon>Pseudomonadati</taxon>
        <taxon>Pseudomonadota</taxon>
        <taxon>Betaproteobacteria</taxon>
        <taxon>Burkholderiales</taxon>
        <taxon>Burkholderiaceae</taxon>
        <taxon>Trinickia</taxon>
    </lineage>
</organism>
<feature type="domain" description="Nitrite/Sulfite reductase ferredoxin-like" evidence="8">
    <location>
        <begin position="285"/>
        <end position="346"/>
    </location>
</feature>
<evidence type="ECO:0000256" key="6">
    <source>
        <dbReference type="ARBA" id="ARBA00023014"/>
    </source>
</evidence>